<dbReference type="GeneID" id="54280075"/>
<dbReference type="RefSeq" id="XP_033379664.1">
    <property type="nucleotide sequence ID" value="XM_033522678.1"/>
</dbReference>
<dbReference type="EMBL" id="ML978074">
    <property type="protein sequence ID" value="KAF2011325.1"/>
    <property type="molecule type" value="Genomic_DNA"/>
</dbReference>
<proteinExistence type="predicted"/>
<organism evidence="1 2">
    <name type="scientific">Aaosphaeria arxii CBS 175.79</name>
    <dbReference type="NCBI Taxonomy" id="1450172"/>
    <lineage>
        <taxon>Eukaryota</taxon>
        <taxon>Fungi</taxon>
        <taxon>Dikarya</taxon>
        <taxon>Ascomycota</taxon>
        <taxon>Pezizomycotina</taxon>
        <taxon>Dothideomycetes</taxon>
        <taxon>Pleosporomycetidae</taxon>
        <taxon>Pleosporales</taxon>
        <taxon>Pleosporales incertae sedis</taxon>
        <taxon>Aaosphaeria</taxon>
    </lineage>
</organism>
<sequence>MQRKRCVPFCSVLATLEHCFIYCTSPRADGIRRLVNHKWLLPHNRRTLAGLVDFWCSARHRETFERRLDRWG</sequence>
<evidence type="ECO:0000313" key="1">
    <source>
        <dbReference type="EMBL" id="KAF2011325.1"/>
    </source>
</evidence>
<reference evidence="1" key="1">
    <citation type="journal article" date="2020" name="Stud. Mycol.">
        <title>101 Dothideomycetes genomes: a test case for predicting lifestyles and emergence of pathogens.</title>
        <authorList>
            <person name="Haridas S."/>
            <person name="Albert R."/>
            <person name="Binder M."/>
            <person name="Bloem J."/>
            <person name="Labutti K."/>
            <person name="Salamov A."/>
            <person name="Andreopoulos B."/>
            <person name="Baker S."/>
            <person name="Barry K."/>
            <person name="Bills G."/>
            <person name="Bluhm B."/>
            <person name="Cannon C."/>
            <person name="Castanera R."/>
            <person name="Culley D."/>
            <person name="Daum C."/>
            <person name="Ezra D."/>
            <person name="Gonzalez J."/>
            <person name="Henrissat B."/>
            <person name="Kuo A."/>
            <person name="Liang C."/>
            <person name="Lipzen A."/>
            <person name="Lutzoni F."/>
            <person name="Magnuson J."/>
            <person name="Mondo S."/>
            <person name="Nolan M."/>
            <person name="Ohm R."/>
            <person name="Pangilinan J."/>
            <person name="Park H.-J."/>
            <person name="Ramirez L."/>
            <person name="Alfaro M."/>
            <person name="Sun H."/>
            <person name="Tritt A."/>
            <person name="Yoshinaga Y."/>
            <person name="Zwiers L.-H."/>
            <person name="Turgeon B."/>
            <person name="Goodwin S."/>
            <person name="Spatafora J."/>
            <person name="Crous P."/>
            <person name="Grigoriev I."/>
        </authorList>
    </citation>
    <scope>NUCLEOTIDE SEQUENCE</scope>
    <source>
        <strain evidence="1">CBS 175.79</strain>
    </source>
</reference>
<dbReference type="Proteomes" id="UP000799778">
    <property type="component" value="Unassembled WGS sequence"/>
</dbReference>
<protein>
    <submittedName>
        <fullName evidence="1">Uncharacterized protein</fullName>
    </submittedName>
</protein>
<gene>
    <name evidence="1" type="ORF">BU24DRAFT_278661</name>
</gene>
<accession>A0A6A5XDV6</accession>
<dbReference type="AlphaFoldDB" id="A0A6A5XDV6"/>
<evidence type="ECO:0000313" key="2">
    <source>
        <dbReference type="Proteomes" id="UP000799778"/>
    </source>
</evidence>
<keyword evidence="2" id="KW-1185">Reference proteome</keyword>
<name>A0A6A5XDV6_9PLEO</name>